<gene>
    <name evidence="9" type="ORF">RD792_000600</name>
</gene>
<evidence type="ECO:0000256" key="1">
    <source>
        <dbReference type="ARBA" id="ARBA00022614"/>
    </source>
</evidence>
<dbReference type="EMBL" id="JAYDYQ010001087">
    <property type="protein sequence ID" value="KAK4489947.1"/>
    <property type="molecule type" value="Genomic_DNA"/>
</dbReference>
<feature type="transmembrane region" description="Helical" evidence="7">
    <location>
        <begin position="851"/>
        <end position="876"/>
    </location>
</feature>
<sequence>MTSSVQLHRINMGSDGSTPHKQPKPTRISPIPDQIDILHYHNHPIDPNQCSSAAVQSIDAPIDTVWSIVRRFDRPRAYKRFIKSCHVTVGDGDVGTLREVQVVSGLPAGSSTERLEILDDERRVMSFSVVGGDHRLKNYRSVTTLHARGEGTTVVVESYVVDVPEGNTEEETWSFIDTIGPSFIKTHQFISVPLVIVFFVFGEIEGKFVIGDIQSDKDVLLNLKSYPVVYENRYPEWNSMEESPCKWPGISCDTGGNHVTAIDLSSSMIGGELFRNFSALTELRYLNLSDNYFHGTIPNDLGKCKNLIVLNLSNNMIGGEVYGFNNLEVLDLSSNGISSSFEKMFPAKACRNLVVLNLSWNNITGSIEHLFNLCRKLHSLDLSSNNLSGNFPKGISNCKDLVTLNLSGNKFSGQVPGEIGSLLSLESLSLSKNKFSRDVPESLIGMTNLSFLDLSDNGFGGDVQQIFGRLNQVKYLSLSGNSYTGGLISSKIHKLRNIVQLDLSDNNFSGSLPVEISQVSRSLKMLVLANNQFTGNIPREYGNFSRVQVLDLSFNKLSGSIPKSFGKLSSILWLMLANNSLTGEIPAELGNCSNLLWLNIANNQLSGTIPTDFFNIGRNAVPTTFASIDTGIGSCRTLKRWIPTEDYFGSFFFTHFTPEVRCKRMWDLLLKGNGVSPMCTNNKLGIGYVQLSGNKLSGEVAPEISKMNNLGMLYLNGNDFYGELPPEIGLLQLSALNISKNMFSGEIPREIGILKCLQYLDLSYNNFSGEFPISISNLSGLSKFNISYNPYISGRIPPRSQLATFDASSFLGNPLLTLPYSTETNGNRNRNSTSMPRKDDRNTKDESKFGFIYEFSFLFAFFMSYPIFFVLSFLYFSFRGSKKRSMLAKKKCKQTRRV</sequence>
<keyword evidence="2 7" id="KW-0812">Transmembrane</keyword>
<dbReference type="InterPro" id="IPR001611">
    <property type="entry name" value="Leu-rich_rpt"/>
</dbReference>
<protein>
    <recommendedName>
        <fullName evidence="8">Leucine-rich repeat-containing N-terminal plant-type domain-containing protein</fullName>
    </recommendedName>
</protein>
<dbReference type="SUPFAM" id="SSF52047">
    <property type="entry name" value="RNI-like"/>
    <property type="match status" value="1"/>
</dbReference>
<evidence type="ECO:0000256" key="3">
    <source>
        <dbReference type="ARBA" id="ARBA00022737"/>
    </source>
</evidence>
<dbReference type="PANTHER" id="PTHR46662">
    <property type="entry name" value="DI-GLUCOSE BINDING PROTEIN WITH LEUCINE-RICH REPEAT DOMAIN-CONTAINING PROTEIN"/>
    <property type="match status" value="1"/>
</dbReference>
<dbReference type="Pfam" id="PF10604">
    <property type="entry name" value="Polyketide_cyc2"/>
    <property type="match status" value="1"/>
</dbReference>
<dbReference type="Gene3D" id="3.80.10.10">
    <property type="entry name" value="Ribonuclease Inhibitor"/>
    <property type="match status" value="3"/>
</dbReference>
<dbReference type="Pfam" id="PF00560">
    <property type="entry name" value="LRR_1"/>
    <property type="match status" value="4"/>
</dbReference>
<dbReference type="InterPro" id="IPR023393">
    <property type="entry name" value="START-like_dom_sf"/>
</dbReference>
<evidence type="ECO:0000256" key="6">
    <source>
        <dbReference type="SAM" id="MobiDB-lite"/>
    </source>
</evidence>
<dbReference type="Proteomes" id="UP001291926">
    <property type="component" value="Unassembled WGS sequence"/>
</dbReference>
<proteinExistence type="predicted"/>
<dbReference type="InterPro" id="IPR013210">
    <property type="entry name" value="LRR_N_plant-typ"/>
</dbReference>
<dbReference type="InterPro" id="IPR032675">
    <property type="entry name" value="LRR_dom_sf"/>
</dbReference>
<evidence type="ECO:0000313" key="10">
    <source>
        <dbReference type="Proteomes" id="UP001291926"/>
    </source>
</evidence>
<feature type="region of interest" description="Disordered" evidence="6">
    <location>
        <begin position="1"/>
        <end position="30"/>
    </location>
</feature>
<keyword evidence="5 7" id="KW-0472">Membrane</keyword>
<keyword evidence="4 7" id="KW-1133">Transmembrane helix</keyword>
<evidence type="ECO:0000256" key="5">
    <source>
        <dbReference type="ARBA" id="ARBA00023136"/>
    </source>
</evidence>
<comment type="caution">
    <text evidence="9">The sequence shown here is derived from an EMBL/GenBank/DDBJ whole genome shotgun (WGS) entry which is preliminary data.</text>
</comment>
<accession>A0ABR0DL47</accession>
<dbReference type="InterPro" id="IPR003591">
    <property type="entry name" value="Leu-rich_rpt_typical-subtyp"/>
</dbReference>
<dbReference type="SMART" id="SM00369">
    <property type="entry name" value="LRR_TYP"/>
    <property type="match status" value="9"/>
</dbReference>
<organism evidence="9 10">
    <name type="scientific">Penstemon davidsonii</name>
    <dbReference type="NCBI Taxonomy" id="160366"/>
    <lineage>
        <taxon>Eukaryota</taxon>
        <taxon>Viridiplantae</taxon>
        <taxon>Streptophyta</taxon>
        <taxon>Embryophyta</taxon>
        <taxon>Tracheophyta</taxon>
        <taxon>Spermatophyta</taxon>
        <taxon>Magnoliopsida</taxon>
        <taxon>eudicotyledons</taxon>
        <taxon>Gunneridae</taxon>
        <taxon>Pentapetalae</taxon>
        <taxon>asterids</taxon>
        <taxon>lamiids</taxon>
        <taxon>Lamiales</taxon>
        <taxon>Plantaginaceae</taxon>
        <taxon>Cheloneae</taxon>
        <taxon>Penstemon</taxon>
    </lineage>
</organism>
<dbReference type="PANTHER" id="PTHR46662:SF104">
    <property type="entry name" value="GPI-ANCHORED ADHESIN-LIKE PROTEIN PGA55-RELATED"/>
    <property type="match status" value="1"/>
</dbReference>
<dbReference type="Pfam" id="PF08263">
    <property type="entry name" value="LRRNT_2"/>
    <property type="match status" value="1"/>
</dbReference>
<evidence type="ECO:0000313" key="9">
    <source>
        <dbReference type="EMBL" id="KAK4489947.1"/>
    </source>
</evidence>
<feature type="compositionally biased region" description="Polar residues" evidence="6">
    <location>
        <begin position="821"/>
        <end position="835"/>
    </location>
</feature>
<feature type="region of interest" description="Disordered" evidence="6">
    <location>
        <begin position="821"/>
        <end position="843"/>
    </location>
</feature>
<dbReference type="CDD" id="cd07821">
    <property type="entry name" value="PYR_PYL_RCAR_like"/>
    <property type="match status" value="1"/>
</dbReference>
<dbReference type="Pfam" id="PF13855">
    <property type="entry name" value="LRR_8"/>
    <property type="match status" value="2"/>
</dbReference>
<evidence type="ECO:0000256" key="4">
    <source>
        <dbReference type="ARBA" id="ARBA00022989"/>
    </source>
</evidence>
<reference evidence="9 10" key="1">
    <citation type="journal article" date="2023" name="bioRxiv">
        <title>Genome report: Whole genome sequence and annotation of Penstemon davidsonii.</title>
        <authorList>
            <person name="Ostevik K.L."/>
            <person name="Alabady M."/>
            <person name="Zhang M."/>
            <person name="Rausher M.D."/>
        </authorList>
    </citation>
    <scope>NUCLEOTIDE SEQUENCE [LARGE SCALE GENOMIC DNA]</scope>
    <source>
        <strain evidence="9">DNT005</strain>
        <tissue evidence="9">Whole leaf</tissue>
    </source>
</reference>
<dbReference type="SUPFAM" id="SSF52058">
    <property type="entry name" value="L domain-like"/>
    <property type="match status" value="2"/>
</dbReference>
<evidence type="ECO:0000256" key="2">
    <source>
        <dbReference type="ARBA" id="ARBA00022692"/>
    </source>
</evidence>
<dbReference type="PROSITE" id="PS51450">
    <property type="entry name" value="LRR"/>
    <property type="match status" value="1"/>
</dbReference>
<dbReference type="InterPro" id="IPR019587">
    <property type="entry name" value="Polyketide_cyclase/dehydratase"/>
</dbReference>
<keyword evidence="3" id="KW-0677">Repeat</keyword>
<keyword evidence="10" id="KW-1185">Reference proteome</keyword>
<dbReference type="Pfam" id="PF13516">
    <property type="entry name" value="LRR_6"/>
    <property type="match status" value="1"/>
</dbReference>
<dbReference type="SUPFAM" id="SSF55961">
    <property type="entry name" value="Bet v1-like"/>
    <property type="match status" value="1"/>
</dbReference>
<evidence type="ECO:0000256" key="7">
    <source>
        <dbReference type="SAM" id="Phobius"/>
    </source>
</evidence>
<name>A0ABR0DL47_9LAMI</name>
<dbReference type="Gene3D" id="3.30.530.20">
    <property type="match status" value="1"/>
</dbReference>
<keyword evidence="1" id="KW-0433">Leucine-rich repeat</keyword>
<evidence type="ECO:0000259" key="8">
    <source>
        <dbReference type="Pfam" id="PF08263"/>
    </source>
</evidence>
<feature type="domain" description="Leucine-rich repeat-containing N-terminal plant-type" evidence="8">
    <location>
        <begin position="214"/>
        <end position="253"/>
    </location>
</feature>